<name>A0A4Q5CAD4_9FIRM</name>
<reference evidence="1 2" key="1">
    <citation type="journal article" date="2019" name="Science, e1252229">
        <title>Invertible promoters mediate bacterial phase variation, antibiotic resistance, and host adaptation in the gut.</title>
        <authorList>
            <person name="Jiang X."/>
            <person name="Hall A.B."/>
            <person name="Arthur T.D."/>
            <person name="Plichta D.R."/>
            <person name="Covington C.T."/>
            <person name="Poyet M."/>
            <person name="Crothers J."/>
            <person name="Moses P.L."/>
            <person name="Tolonen A.C."/>
            <person name="Vlamakis H."/>
            <person name="Alm E.J."/>
            <person name="Xavier R.J."/>
        </authorList>
    </citation>
    <scope>NUCLEOTIDE SEQUENCE [LARGE SCALE GENOMIC DNA]</scope>
    <source>
        <strain evidence="2">aa_0143</strain>
    </source>
</reference>
<proteinExistence type="predicted"/>
<evidence type="ECO:0000313" key="1">
    <source>
        <dbReference type="EMBL" id="RYS81683.1"/>
    </source>
</evidence>
<dbReference type="RefSeq" id="WP_129794657.1">
    <property type="nucleotide sequence ID" value="NZ_RCYR01000002.1"/>
</dbReference>
<comment type="caution">
    <text evidence="1">The sequence shown here is derived from an EMBL/GenBank/DDBJ whole genome shotgun (WGS) entry which is preliminary data.</text>
</comment>
<dbReference type="EMBL" id="RCYR01000002">
    <property type="protein sequence ID" value="RYS81683.1"/>
    <property type="molecule type" value="Genomic_DNA"/>
</dbReference>
<sequence length="102" mass="11776">MEKSATPLNGIVEPDFLEYLDKTFKRWQQLAAQGVTLGSREIAKLTDTVYGAKLNARYGFEAVARREPDEEGQDRFTLMIYKNREAVENDPPLYHFTTPIHR</sequence>
<gene>
    <name evidence="1" type="ORF">EAI93_02260</name>
</gene>
<dbReference type="Proteomes" id="UP000292665">
    <property type="component" value="Unassembled WGS sequence"/>
</dbReference>
<evidence type="ECO:0000313" key="2">
    <source>
        <dbReference type="Proteomes" id="UP000292665"/>
    </source>
</evidence>
<dbReference type="AlphaFoldDB" id="A0A4Q5CAD4"/>
<organism evidence="1 2">
    <name type="scientific">[Ruminococcus] torques</name>
    <dbReference type="NCBI Taxonomy" id="33039"/>
    <lineage>
        <taxon>Bacteria</taxon>
        <taxon>Bacillati</taxon>
        <taxon>Bacillota</taxon>
        <taxon>Clostridia</taxon>
        <taxon>Lachnospirales</taxon>
        <taxon>Lachnospiraceae</taxon>
        <taxon>Mediterraneibacter</taxon>
    </lineage>
</organism>
<protein>
    <submittedName>
        <fullName evidence="1">Uncharacterized protein</fullName>
    </submittedName>
</protein>
<accession>A0A4Q5CAD4</accession>